<dbReference type="InterPro" id="IPR018000">
    <property type="entry name" value="Neurotransmitter_ion_chnl_CS"/>
</dbReference>
<evidence type="ECO:0000313" key="5">
    <source>
        <dbReference type="Proteomes" id="UP000694941"/>
    </source>
</evidence>
<organism evidence="5 6">
    <name type="scientific">Limulus polyphemus</name>
    <name type="common">Atlantic horseshoe crab</name>
    <dbReference type="NCBI Taxonomy" id="6850"/>
    <lineage>
        <taxon>Eukaryota</taxon>
        <taxon>Metazoa</taxon>
        <taxon>Ecdysozoa</taxon>
        <taxon>Arthropoda</taxon>
        <taxon>Chelicerata</taxon>
        <taxon>Merostomata</taxon>
        <taxon>Xiphosura</taxon>
        <taxon>Limulidae</taxon>
        <taxon>Limulus</taxon>
    </lineage>
</organism>
<evidence type="ECO:0000313" key="6">
    <source>
        <dbReference type="RefSeq" id="XP_013793088.2"/>
    </source>
</evidence>
<comment type="subcellular location">
    <subcellularLocation>
        <location evidence="1">Membrane</location>
        <topology evidence="1">Multi-pass membrane protein</topology>
    </subcellularLocation>
</comment>
<evidence type="ECO:0000256" key="3">
    <source>
        <dbReference type="RuleBase" id="RU000687"/>
    </source>
</evidence>
<dbReference type="InterPro" id="IPR036734">
    <property type="entry name" value="Neur_chan_lig-bd_sf"/>
</dbReference>
<proteinExistence type="inferred from homology"/>
<keyword evidence="2" id="KW-0472">Membrane</keyword>
<dbReference type="PRINTS" id="PR00252">
    <property type="entry name" value="NRIONCHANNEL"/>
</dbReference>
<sequence length="152" mass="18300">TYVADIFLAQSWQDYRLRLPENMTEDYRILNVDWLKFIWRPDTFFKNAKQVTFHEMTVPNHYLWLYYDKTLLYMAKLTLELSCAMKFEAYPHDNQICSLMIESLSHTTHDLVFRWNISTPLVINPDIELPQLDIAENRTEDCTLEYSTDTFR</sequence>
<keyword evidence="3" id="KW-0813">Transport</keyword>
<dbReference type="GeneID" id="106477027"/>
<dbReference type="Proteomes" id="UP000694941">
    <property type="component" value="Unplaced"/>
</dbReference>
<evidence type="ECO:0000256" key="1">
    <source>
        <dbReference type="ARBA" id="ARBA00004141"/>
    </source>
</evidence>
<dbReference type="PANTHER" id="PTHR18945">
    <property type="entry name" value="NEUROTRANSMITTER GATED ION CHANNEL"/>
    <property type="match status" value="1"/>
</dbReference>
<evidence type="ECO:0000256" key="2">
    <source>
        <dbReference type="ARBA" id="ARBA00023136"/>
    </source>
</evidence>
<evidence type="ECO:0000259" key="4">
    <source>
        <dbReference type="Pfam" id="PF02931"/>
    </source>
</evidence>
<keyword evidence="3" id="KW-0407">Ion channel</keyword>
<dbReference type="Gene3D" id="2.70.170.10">
    <property type="entry name" value="Neurotransmitter-gated ion-channel ligand-binding domain"/>
    <property type="match status" value="1"/>
</dbReference>
<dbReference type="InterPro" id="IPR006202">
    <property type="entry name" value="Neur_chan_lig-bd"/>
</dbReference>
<feature type="non-terminal residue" evidence="6">
    <location>
        <position position="1"/>
    </location>
</feature>
<dbReference type="PROSITE" id="PS00236">
    <property type="entry name" value="NEUROTR_ION_CHANNEL"/>
    <property type="match status" value="1"/>
</dbReference>
<keyword evidence="3" id="KW-0406">Ion transport</keyword>
<dbReference type="RefSeq" id="XP_013793088.2">
    <property type="nucleotide sequence ID" value="XM_013937634.2"/>
</dbReference>
<feature type="domain" description="Neurotransmitter-gated ion-channel ligand-binding" evidence="4">
    <location>
        <begin position="4"/>
        <end position="137"/>
    </location>
</feature>
<reference evidence="6" key="1">
    <citation type="submission" date="2025-08" db="UniProtKB">
        <authorList>
            <consortium name="RefSeq"/>
        </authorList>
    </citation>
    <scope>IDENTIFICATION</scope>
    <source>
        <tissue evidence="6">Muscle</tissue>
    </source>
</reference>
<comment type="similarity">
    <text evidence="3">Belongs to the ligand-gated ion channel (TC 1.A.9) family.</text>
</comment>
<dbReference type="Pfam" id="PF02931">
    <property type="entry name" value="Neur_chan_LBD"/>
    <property type="match status" value="1"/>
</dbReference>
<gene>
    <name evidence="6" type="primary">LOC106477027</name>
</gene>
<accession>A0ABM1C2K3</accession>
<dbReference type="SUPFAM" id="SSF63712">
    <property type="entry name" value="Nicotinic receptor ligand binding domain-like"/>
    <property type="match status" value="1"/>
</dbReference>
<name>A0ABM1C2K3_LIMPO</name>
<protein>
    <submittedName>
        <fullName evidence="6">Glycine receptor subunit alpha-3-like</fullName>
    </submittedName>
</protein>
<dbReference type="InterPro" id="IPR006201">
    <property type="entry name" value="Neur_channel"/>
</dbReference>
<keyword evidence="5" id="KW-1185">Reference proteome</keyword>